<gene>
    <name evidence="2" type="ORF">GCM10009836_09300</name>
</gene>
<accession>A0ABN2MNP2</accession>
<dbReference type="InterPro" id="IPR009293">
    <property type="entry name" value="UPF0478"/>
</dbReference>
<comment type="caution">
    <text evidence="2">The sequence shown here is derived from an EMBL/GenBank/DDBJ whole genome shotgun (WGS) entry which is preliminary data.</text>
</comment>
<proteinExistence type="predicted"/>
<dbReference type="EMBL" id="BAAAQK010000003">
    <property type="protein sequence ID" value="GAA1833296.1"/>
    <property type="molecule type" value="Genomic_DNA"/>
</dbReference>
<evidence type="ECO:0000313" key="3">
    <source>
        <dbReference type="Proteomes" id="UP001500449"/>
    </source>
</evidence>
<evidence type="ECO:0000256" key="1">
    <source>
        <dbReference type="SAM" id="Phobius"/>
    </source>
</evidence>
<keyword evidence="1" id="KW-1133">Transmembrane helix</keyword>
<reference evidence="2 3" key="1">
    <citation type="journal article" date="2019" name="Int. J. Syst. Evol. Microbiol.">
        <title>The Global Catalogue of Microorganisms (GCM) 10K type strain sequencing project: providing services to taxonomists for standard genome sequencing and annotation.</title>
        <authorList>
            <consortium name="The Broad Institute Genomics Platform"/>
            <consortium name="The Broad Institute Genome Sequencing Center for Infectious Disease"/>
            <person name="Wu L."/>
            <person name="Ma J."/>
        </authorList>
    </citation>
    <scope>NUCLEOTIDE SEQUENCE [LARGE SCALE GENOMIC DNA]</scope>
    <source>
        <strain evidence="2 3">JCM 16009</strain>
    </source>
</reference>
<sequence>MAIVTEVGSLEEYVSAGQIAALIAAIAFVVLVVLLAIPLLKLGRTLDEATIAIRKAHEGSAPLLTDAHATLTSVNTQLERVDGITSNAKAVSSNVSVLTSLFTATLGGPLVRAAAFSYGLNKALKARRAGKDAGQHSRRRGRKK</sequence>
<protein>
    <submittedName>
        <fullName evidence="2">DUF948 domain-containing protein</fullName>
    </submittedName>
</protein>
<keyword evidence="3" id="KW-1185">Reference proteome</keyword>
<dbReference type="Proteomes" id="UP001500449">
    <property type="component" value="Unassembled WGS sequence"/>
</dbReference>
<keyword evidence="1" id="KW-0472">Membrane</keyword>
<evidence type="ECO:0000313" key="2">
    <source>
        <dbReference type="EMBL" id="GAA1833296.1"/>
    </source>
</evidence>
<feature type="transmembrane region" description="Helical" evidence="1">
    <location>
        <begin position="19"/>
        <end position="40"/>
    </location>
</feature>
<organism evidence="2 3">
    <name type="scientific">Pseudonocardia ailaonensis</name>
    <dbReference type="NCBI Taxonomy" id="367279"/>
    <lineage>
        <taxon>Bacteria</taxon>
        <taxon>Bacillati</taxon>
        <taxon>Actinomycetota</taxon>
        <taxon>Actinomycetes</taxon>
        <taxon>Pseudonocardiales</taxon>
        <taxon>Pseudonocardiaceae</taxon>
        <taxon>Pseudonocardia</taxon>
    </lineage>
</organism>
<name>A0ABN2MNP2_9PSEU</name>
<dbReference type="Pfam" id="PF06103">
    <property type="entry name" value="DUF948"/>
    <property type="match status" value="1"/>
</dbReference>
<keyword evidence="1" id="KW-0812">Transmembrane</keyword>